<keyword evidence="10" id="KW-0732">Signal</keyword>
<name>A0A931IVN3_9BURK</name>
<comment type="caution">
    <text evidence="12">The sequence shown here is derived from an EMBL/GenBank/DDBJ whole genome shotgun (WGS) entry which is preliminary data.</text>
</comment>
<evidence type="ECO:0000256" key="2">
    <source>
        <dbReference type="ARBA" id="ARBA00006555"/>
    </source>
</evidence>
<proteinExistence type="inferred from homology"/>
<evidence type="ECO:0000313" key="12">
    <source>
        <dbReference type="EMBL" id="MBH9553660.1"/>
    </source>
</evidence>
<keyword evidence="6" id="KW-0812">Transmembrane</keyword>
<comment type="similarity">
    <text evidence="2">Belongs to the TonB family.</text>
</comment>
<dbReference type="Pfam" id="PF03544">
    <property type="entry name" value="TonB_C"/>
    <property type="match status" value="1"/>
</dbReference>
<dbReference type="AlphaFoldDB" id="A0A931IVN3"/>
<feature type="signal peptide" evidence="10">
    <location>
        <begin position="1"/>
        <end position="20"/>
    </location>
</feature>
<dbReference type="GO" id="GO:0055085">
    <property type="term" value="P:transmembrane transport"/>
    <property type="evidence" value="ECO:0007669"/>
    <property type="project" value="InterPro"/>
</dbReference>
<dbReference type="GO" id="GO:0015031">
    <property type="term" value="P:protein transport"/>
    <property type="evidence" value="ECO:0007669"/>
    <property type="project" value="UniProtKB-KW"/>
</dbReference>
<dbReference type="NCBIfam" id="TIGR01352">
    <property type="entry name" value="tonB_Cterm"/>
    <property type="match status" value="1"/>
</dbReference>
<dbReference type="Gene3D" id="3.30.2420.10">
    <property type="entry name" value="TonB"/>
    <property type="match status" value="1"/>
</dbReference>
<dbReference type="GO" id="GO:0005886">
    <property type="term" value="C:plasma membrane"/>
    <property type="evidence" value="ECO:0007669"/>
    <property type="project" value="UniProtKB-SubCell"/>
</dbReference>
<evidence type="ECO:0000256" key="8">
    <source>
        <dbReference type="ARBA" id="ARBA00022989"/>
    </source>
</evidence>
<keyword evidence="4" id="KW-1003">Cell membrane</keyword>
<evidence type="ECO:0000256" key="10">
    <source>
        <dbReference type="SAM" id="SignalP"/>
    </source>
</evidence>
<evidence type="ECO:0000313" key="13">
    <source>
        <dbReference type="Proteomes" id="UP000620139"/>
    </source>
</evidence>
<evidence type="ECO:0000256" key="4">
    <source>
        <dbReference type="ARBA" id="ARBA00022475"/>
    </source>
</evidence>
<gene>
    <name evidence="12" type="ORF">I7X43_12485</name>
</gene>
<dbReference type="Proteomes" id="UP000620139">
    <property type="component" value="Unassembled WGS sequence"/>
</dbReference>
<keyword evidence="5" id="KW-0997">Cell inner membrane</keyword>
<keyword evidence="7" id="KW-0653">Protein transport</keyword>
<keyword evidence="9" id="KW-0472">Membrane</keyword>
<sequence length="104" mass="11482">MLLRSLLALTLTLSATLAFAAPKVVKKVAPEFPAEAARQHVNNGTVRAKLTITGDGKVSEVEIVEAQPRRVFDRAAVEALKEWRFEAAGEKQTHEVRLVFNNDE</sequence>
<feature type="domain" description="TonB C-terminal" evidence="11">
    <location>
        <begin position="18"/>
        <end position="104"/>
    </location>
</feature>
<dbReference type="InterPro" id="IPR037682">
    <property type="entry name" value="TonB_C"/>
</dbReference>
<evidence type="ECO:0000256" key="9">
    <source>
        <dbReference type="ARBA" id="ARBA00023136"/>
    </source>
</evidence>
<comment type="subcellular location">
    <subcellularLocation>
        <location evidence="1">Cell inner membrane</location>
        <topology evidence="1">Single-pass membrane protein</topology>
        <orientation evidence="1">Periplasmic side</orientation>
    </subcellularLocation>
</comment>
<keyword evidence="8" id="KW-1133">Transmembrane helix</keyword>
<dbReference type="PROSITE" id="PS52015">
    <property type="entry name" value="TONB_CTD"/>
    <property type="match status" value="1"/>
</dbReference>
<evidence type="ECO:0000256" key="3">
    <source>
        <dbReference type="ARBA" id="ARBA00022448"/>
    </source>
</evidence>
<keyword evidence="13" id="KW-1185">Reference proteome</keyword>
<evidence type="ECO:0000256" key="6">
    <source>
        <dbReference type="ARBA" id="ARBA00022692"/>
    </source>
</evidence>
<evidence type="ECO:0000256" key="7">
    <source>
        <dbReference type="ARBA" id="ARBA00022927"/>
    </source>
</evidence>
<dbReference type="EMBL" id="JAEDAL010000006">
    <property type="protein sequence ID" value="MBH9553660.1"/>
    <property type="molecule type" value="Genomic_DNA"/>
</dbReference>
<dbReference type="PANTHER" id="PTHR33446">
    <property type="entry name" value="PROTEIN TONB-RELATED"/>
    <property type="match status" value="1"/>
</dbReference>
<dbReference type="InterPro" id="IPR006260">
    <property type="entry name" value="TonB/TolA_C"/>
</dbReference>
<protein>
    <submittedName>
        <fullName evidence="12">TonB family protein</fullName>
    </submittedName>
</protein>
<dbReference type="InterPro" id="IPR051045">
    <property type="entry name" value="TonB-dependent_transducer"/>
</dbReference>
<evidence type="ECO:0000256" key="5">
    <source>
        <dbReference type="ARBA" id="ARBA00022519"/>
    </source>
</evidence>
<feature type="chain" id="PRO_5037411919" evidence="10">
    <location>
        <begin position="21"/>
        <end position="104"/>
    </location>
</feature>
<accession>A0A931IVN3</accession>
<keyword evidence="3" id="KW-0813">Transport</keyword>
<dbReference type="RefSeq" id="WP_198101274.1">
    <property type="nucleotide sequence ID" value="NZ_JAEDAL010000006.1"/>
</dbReference>
<reference evidence="12" key="1">
    <citation type="submission" date="2020-12" db="EMBL/GenBank/DDBJ databases">
        <title>The genome sequence of Inhella sp. 4Y17.</title>
        <authorList>
            <person name="Liu Y."/>
        </authorList>
    </citation>
    <scope>NUCLEOTIDE SEQUENCE</scope>
    <source>
        <strain evidence="12">4Y10</strain>
    </source>
</reference>
<evidence type="ECO:0000256" key="1">
    <source>
        <dbReference type="ARBA" id="ARBA00004383"/>
    </source>
</evidence>
<organism evidence="12 13">
    <name type="scientific">Inhella gelatinilytica</name>
    <dbReference type="NCBI Taxonomy" id="2795030"/>
    <lineage>
        <taxon>Bacteria</taxon>
        <taxon>Pseudomonadati</taxon>
        <taxon>Pseudomonadota</taxon>
        <taxon>Betaproteobacteria</taxon>
        <taxon>Burkholderiales</taxon>
        <taxon>Sphaerotilaceae</taxon>
        <taxon>Inhella</taxon>
    </lineage>
</organism>
<dbReference type="SUPFAM" id="SSF74653">
    <property type="entry name" value="TolA/TonB C-terminal domain"/>
    <property type="match status" value="1"/>
</dbReference>
<evidence type="ECO:0000259" key="11">
    <source>
        <dbReference type="PROSITE" id="PS52015"/>
    </source>
</evidence>